<evidence type="ECO:0000259" key="1">
    <source>
        <dbReference type="Pfam" id="PF25608"/>
    </source>
</evidence>
<dbReference type="InterPro" id="IPR043504">
    <property type="entry name" value="Peptidase_S1_PA_chymotrypsin"/>
</dbReference>
<gene>
    <name evidence="2" type="ORF">HZU44_06935</name>
</gene>
<organism evidence="2">
    <name type="scientific">Micromonospora carbonacea</name>
    <dbReference type="NCBI Taxonomy" id="47853"/>
    <lineage>
        <taxon>Bacteria</taxon>
        <taxon>Bacillati</taxon>
        <taxon>Actinomycetota</taxon>
        <taxon>Actinomycetes</taxon>
        <taxon>Micromonosporales</taxon>
        <taxon>Micromonosporaceae</taxon>
        <taxon>Micromonospora</taxon>
    </lineage>
</organism>
<dbReference type="EMBL" id="CP058905">
    <property type="protein sequence ID" value="QLJ99826.1"/>
    <property type="molecule type" value="Genomic_DNA"/>
</dbReference>
<proteinExistence type="predicted"/>
<reference evidence="2" key="1">
    <citation type="submission" date="2020-08" db="EMBL/GenBank/DDBJ databases">
        <title>A bifunctional nitrone conjugated secondary metabolite targeting the ribosome.</title>
        <authorList>
            <person name="Limbrick E.M."/>
            <person name="Graf M."/>
            <person name="Derewacz D.K."/>
            <person name="Nguyen F."/>
            <person name="Spraggins J.M."/>
            <person name="Wieland M."/>
            <person name="Ynigez-Gutierrez A.E."/>
            <person name="Reisman B.J."/>
            <person name="Zinshteyn B."/>
            <person name="McCulloch K."/>
            <person name="Iverson T.M."/>
            <person name="Green R."/>
            <person name="Wilson D.N."/>
            <person name="Bachmann B.O."/>
        </authorList>
    </citation>
    <scope>NUCLEOTIDE SEQUENCE</scope>
    <source>
        <strain evidence="2">Africana</strain>
    </source>
</reference>
<accession>A0A7D6C7C1</accession>
<dbReference type="InterPro" id="IPR057905">
    <property type="entry name" value="Nal1_N"/>
</dbReference>
<feature type="domain" description="Nal1 N-terminal" evidence="1">
    <location>
        <begin position="31"/>
        <end position="85"/>
    </location>
</feature>
<protein>
    <recommendedName>
        <fullName evidence="1">Nal1 N-terminal domain-containing protein</fullName>
    </recommendedName>
</protein>
<dbReference type="Gene3D" id="2.40.10.10">
    <property type="entry name" value="Trypsin-like serine proteases"/>
    <property type="match status" value="1"/>
</dbReference>
<dbReference type="Pfam" id="PF25608">
    <property type="entry name" value="NAL1_N"/>
    <property type="match status" value="1"/>
</dbReference>
<dbReference type="InterPro" id="IPR009003">
    <property type="entry name" value="Peptidase_S1_PA"/>
</dbReference>
<name>A0A7D6C7C1_9ACTN</name>
<dbReference type="AlphaFoldDB" id="A0A7D6C7C1"/>
<dbReference type="SUPFAM" id="SSF50494">
    <property type="entry name" value="Trypsin-like serine proteases"/>
    <property type="match status" value="1"/>
</dbReference>
<evidence type="ECO:0000313" key="2">
    <source>
        <dbReference type="EMBL" id="QLJ99826.1"/>
    </source>
</evidence>
<sequence length="323" mass="33408">MTDPTDVKARALHWSARRGPLAGLLADRNVTGLAYGRRAVAGRRTEEPAVVVYVVRKVPAGFLPQSRLLPRRLAVGGDSVEVDVVETGPFFAQAFTSRERPVPVGVSVGHVDVTAGTLGSLVTDNTDGAWCLLSNNHVLANVDAGRVGDAIVQPGPYDGGVAPADTIGTLRRFVPLEAAGNTVDGAIAQVLSRDDVVDRVKADLVPVATAEHPAVGLLFAGSCNRTLLNPIDEVLRRLDVTLPGGPGVTAGVDLGSHVEKVGRTTEYTTATVLEIDVTVRVDYGPGHGVLGFDGQIATAYLSEGGDSGSLVCLGGAGGAEDHC</sequence>